<dbReference type="GO" id="GO:0016787">
    <property type="term" value="F:hydrolase activity"/>
    <property type="evidence" value="ECO:0007669"/>
    <property type="project" value="UniProtKB-KW"/>
</dbReference>
<gene>
    <name evidence="8" type="ordered locus">Psta_1777</name>
</gene>
<protein>
    <submittedName>
        <fullName evidence="8">DEAD/DEAH box helicase domain protein</fullName>
    </submittedName>
</protein>
<dbReference type="CDD" id="cd17921">
    <property type="entry name" value="DEXHc_Ski2"/>
    <property type="match status" value="1"/>
</dbReference>
<feature type="domain" description="Helicase C-terminal" evidence="7">
    <location>
        <begin position="216"/>
        <end position="413"/>
    </location>
</feature>
<evidence type="ECO:0000256" key="4">
    <source>
        <dbReference type="ARBA" id="ARBA00022840"/>
    </source>
</evidence>
<dbReference type="PANTHER" id="PTHR12131:SF1">
    <property type="entry name" value="ATP-DEPENDENT RNA HELICASE SUPV3L1, MITOCHONDRIAL-RELATED"/>
    <property type="match status" value="1"/>
</dbReference>
<reference evidence="8 9" key="1">
    <citation type="journal article" date="2009" name="Stand. Genomic Sci.">
        <title>Complete genome sequence of Pirellula staleyi type strain (ATCC 27377).</title>
        <authorList>
            <person name="Clum A."/>
            <person name="Tindall B.J."/>
            <person name="Sikorski J."/>
            <person name="Ivanova N."/>
            <person name="Mavrommatis K."/>
            <person name="Lucas S."/>
            <person name="Glavina del Rio T."/>
            <person name="Nolan M."/>
            <person name="Chen F."/>
            <person name="Tice H."/>
            <person name="Pitluck S."/>
            <person name="Cheng J.F."/>
            <person name="Chertkov O."/>
            <person name="Brettin T."/>
            <person name="Han C."/>
            <person name="Detter J.C."/>
            <person name="Kuske C."/>
            <person name="Bruce D."/>
            <person name="Goodwin L."/>
            <person name="Ovchinikova G."/>
            <person name="Pati A."/>
            <person name="Mikhailova N."/>
            <person name="Chen A."/>
            <person name="Palaniappan K."/>
            <person name="Land M."/>
            <person name="Hauser L."/>
            <person name="Chang Y.J."/>
            <person name="Jeffries C.D."/>
            <person name="Chain P."/>
            <person name="Rohde M."/>
            <person name="Goker M."/>
            <person name="Bristow J."/>
            <person name="Eisen J.A."/>
            <person name="Markowitz V."/>
            <person name="Hugenholtz P."/>
            <person name="Kyrpides N.C."/>
            <person name="Klenk H.P."/>
            <person name="Lapidus A."/>
        </authorList>
    </citation>
    <scope>NUCLEOTIDE SEQUENCE [LARGE SCALE GENOMIC DNA]</scope>
    <source>
        <strain evidence="9">ATCC 27377 / DSM 6068 / ICPB 4128</strain>
    </source>
</reference>
<evidence type="ECO:0000256" key="1">
    <source>
        <dbReference type="ARBA" id="ARBA00022741"/>
    </source>
</evidence>
<keyword evidence="3 8" id="KW-0347">Helicase</keyword>
<evidence type="ECO:0000256" key="3">
    <source>
        <dbReference type="ARBA" id="ARBA00022806"/>
    </source>
</evidence>
<proteinExistence type="predicted"/>
<accession>D2QYZ7</accession>
<dbReference type="Proteomes" id="UP000001887">
    <property type="component" value="Chromosome"/>
</dbReference>
<dbReference type="PROSITE" id="PS51192">
    <property type="entry name" value="HELICASE_ATP_BIND_1"/>
    <property type="match status" value="1"/>
</dbReference>
<dbReference type="Gene3D" id="3.40.50.300">
    <property type="entry name" value="P-loop containing nucleotide triphosphate hydrolases"/>
    <property type="match status" value="2"/>
</dbReference>
<dbReference type="InterPro" id="IPR011545">
    <property type="entry name" value="DEAD/DEAH_box_helicase_dom"/>
</dbReference>
<dbReference type="GO" id="GO:0004386">
    <property type="term" value="F:helicase activity"/>
    <property type="evidence" value="ECO:0007669"/>
    <property type="project" value="UniProtKB-KW"/>
</dbReference>
<evidence type="ECO:0000256" key="5">
    <source>
        <dbReference type="SAM" id="MobiDB-lite"/>
    </source>
</evidence>
<organism evidence="8 9">
    <name type="scientific">Pirellula staleyi (strain ATCC 27377 / DSM 6068 / ICPB 4128)</name>
    <name type="common">Pirella staleyi</name>
    <dbReference type="NCBI Taxonomy" id="530564"/>
    <lineage>
        <taxon>Bacteria</taxon>
        <taxon>Pseudomonadati</taxon>
        <taxon>Planctomycetota</taxon>
        <taxon>Planctomycetia</taxon>
        <taxon>Pirellulales</taxon>
        <taxon>Pirellulaceae</taxon>
        <taxon>Pirellula</taxon>
    </lineage>
</organism>
<dbReference type="SMART" id="SM00487">
    <property type="entry name" value="DEXDc"/>
    <property type="match status" value="1"/>
</dbReference>
<dbReference type="KEGG" id="psl:Psta_1777"/>
<evidence type="ECO:0000313" key="9">
    <source>
        <dbReference type="Proteomes" id="UP000001887"/>
    </source>
</evidence>
<dbReference type="AlphaFoldDB" id="D2QYZ7"/>
<dbReference type="SMART" id="SM00490">
    <property type="entry name" value="HELICc"/>
    <property type="match status" value="1"/>
</dbReference>
<feature type="domain" description="Helicase ATP-binding" evidence="6">
    <location>
        <begin position="31"/>
        <end position="195"/>
    </location>
</feature>
<dbReference type="PROSITE" id="PS51194">
    <property type="entry name" value="HELICASE_CTER"/>
    <property type="match status" value="1"/>
</dbReference>
<dbReference type="GO" id="GO:0005524">
    <property type="term" value="F:ATP binding"/>
    <property type="evidence" value="ECO:0007669"/>
    <property type="project" value="UniProtKB-KW"/>
</dbReference>
<dbReference type="PANTHER" id="PTHR12131">
    <property type="entry name" value="ATP-DEPENDENT RNA AND DNA HELICASE"/>
    <property type="match status" value="1"/>
</dbReference>
<sequence>MNEIPSRDEIASRYLDSLPYPPYPVQEEAILTYFTSDQGVLVSAPTGTGKTLIAEAALFEALHTGKQAYYTTPLIALTEQKFADVQASAVRWGFSADDVGLVTGNRRVNPQAKILVVVAEILLNRLLHKEAFDFADVSAVVMDEFHSFADTERGMVWELSLGLLPAHVRLLLLSATVGNAFEFRMWLKNSHDRAIELVQSFDRKVPLTFHWVGDQLLTEQLELMAEGPEELRFTPALVFCFNRDECWDVADTLKGKPLVGDAQKKLLEIELAQHDWSKGAGPKLKAILQRGIGLHHAGILPKYRRVVEELFQKKLLTVCVCTETLAAGINLPARSVLLPTLLKGKPGDKKLIDASSAHQIFGRAGRPQYDRQGHVFSLAHEDDVKILRWKEKADKIPEDTKDPNLIRARKELNRKKPIRRSTEQYWGQAQFEQLRTAAPLKLSSRGQLPWRLLAYLLEASSDVEPIRHLVSKRLLDSGKQIGAQKILDRMLRTLEAAGYVTLDPPSPKIDKSGKPIAAETPETSEKPAENAGAAVPAATMLTFGSRAPAPAPVKKVATNQPATKKKKEDEVDPNLPPPYQAKHAHPTPQLERLTKLRSINPLYGVYIVDQLGIASREERIQAFESVLELPGSVARHCRVPPLGDMPAGPLATEKLNIALLQRGLATPYQLGAEVSDEEYDAIMALPFELRPRVLTLADKLRLQFDADYHDVHSLFTQPCWVAGEVLQFAGNFEKYVTSRGLQKQEGVLFRHLLRMILLLKELSTIHPPEVTAEQWKLDLDEIAEQLTEACRRVDPSSTDKVIEEAQRAADGEL</sequence>
<dbReference type="EMBL" id="CP001848">
    <property type="protein sequence ID" value="ADB16452.1"/>
    <property type="molecule type" value="Genomic_DNA"/>
</dbReference>
<dbReference type="GO" id="GO:0003676">
    <property type="term" value="F:nucleic acid binding"/>
    <property type="evidence" value="ECO:0007669"/>
    <property type="project" value="InterPro"/>
</dbReference>
<dbReference type="InterPro" id="IPR014001">
    <property type="entry name" value="Helicase_ATP-bd"/>
</dbReference>
<keyword evidence="4" id="KW-0067">ATP-binding</keyword>
<dbReference type="STRING" id="530564.Psta_1777"/>
<dbReference type="OrthoDB" id="9807155at2"/>
<evidence type="ECO:0000256" key="2">
    <source>
        <dbReference type="ARBA" id="ARBA00022801"/>
    </source>
</evidence>
<evidence type="ECO:0000259" key="6">
    <source>
        <dbReference type="PROSITE" id="PS51192"/>
    </source>
</evidence>
<dbReference type="InterPro" id="IPR027417">
    <property type="entry name" value="P-loop_NTPase"/>
</dbReference>
<keyword evidence="1" id="KW-0547">Nucleotide-binding</keyword>
<dbReference type="InterPro" id="IPR001650">
    <property type="entry name" value="Helicase_C-like"/>
</dbReference>
<evidence type="ECO:0000313" key="8">
    <source>
        <dbReference type="EMBL" id="ADB16452.1"/>
    </source>
</evidence>
<dbReference type="eggNOG" id="COG4581">
    <property type="taxonomic scope" value="Bacteria"/>
</dbReference>
<dbReference type="InterPro" id="IPR050699">
    <property type="entry name" value="RNA-DNA_Helicase"/>
</dbReference>
<keyword evidence="9" id="KW-1185">Reference proteome</keyword>
<dbReference type="SUPFAM" id="SSF52540">
    <property type="entry name" value="P-loop containing nucleoside triphosphate hydrolases"/>
    <property type="match status" value="1"/>
</dbReference>
<feature type="region of interest" description="Disordered" evidence="5">
    <location>
        <begin position="545"/>
        <end position="587"/>
    </location>
</feature>
<feature type="region of interest" description="Disordered" evidence="5">
    <location>
        <begin position="504"/>
        <end position="532"/>
    </location>
</feature>
<dbReference type="HOGENOM" id="CLU_351216_0_0_0"/>
<dbReference type="Pfam" id="PF00270">
    <property type="entry name" value="DEAD"/>
    <property type="match status" value="1"/>
</dbReference>
<name>D2QYZ7_PIRSD</name>
<evidence type="ECO:0000259" key="7">
    <source>
        <dbReference type="PROSITE" id="PS51194"/>
    </source>
</evidence>
<keyword evidence="2" id="KW-0378">Hydrolase</keyword>
<dbReference type="Pfam" id="PF00271">
    <property type="entry name" value="Helicase_C"/>
    <property type="match status" value="1"/>
</dbReference>